<evidence type="ECO:0000313" key="2">
    <source>
        <dbReference type="EMBL" id="MDY2588106.1"/>
    </source>
</evidence>
<feature type="signal peptide" evidence="1">
    <location>
        <begin position="1"/>
        <end position="19"/>
    </location>
</feature>
<dbReference type="EMBL" id="JAXDAE010000013">
    <property type="protein sequence ID" value="MDY2588106.1"/>
    <property type="molecule type" value="Genomic_DNA"/>
</dbReference>
<organism evidence="2 3">
    <name type="scientific">Winogradskyella aquimaris</name>
    <dbReference type="NCBI Taxonomy" id="864074"/>
    <lineage>
        <taxon>Bacteria</taxon>
        <taxon>Pseudomonadati</taxon>
        <taxon>Bacteroidota</taxon>
        <taxon>Flavobacteriia</taxon>
        <taxon>Flavobacteriales</taxon>
        <taxon>Flavobacteriaceae</taxon>
        <taxon>Winogradskyella</taxon>
    </lineage>
</organism>
<reference evidence="2 3" key="1">
    <citation type="submission" date="2023-11" db="EMBL/GenBank/DDBJ databases">
        <title>Winogradskyella pelagius sp. nov., isolated from coastal sediment.</title>
        <authorList>
            <person name="Li F."/>
        </authorList>
    </citation>
    <scope>NUCLEOTIDE SEQUENCE [LARGE SCALE GENOMIC DNA]</scope>
    <source>
        <strain evidence="2 3">KCTC 23502</strain>
    </source>
</reference>
<accession>A0ABU5ET69</accession>
<gene>
    <name evidence="2" type="ORF">SNF14_12215</name>
</gene>
<dbReference type="Proteomes" id="UP001285855">
    <property type="component" value="Unassembled WGS sequence"/>
</dbReference>
<sequence>MKKTLLTFFVLLFTLLSFSQDVENGPDFSDINSIEKAIDLYKKGSLTKIYMMPPEFGGEDSPENTLYVPEFVKEFKNQFDNMVGDLLEEGKQLGFEAIPEYKGKSFVPSKLILMVTGDSEFTETIHIW</sequence>
<dbReference type="RefSeq" id="WP_320556455.1">
    <property type="nucleotide sequence ID" value="NZ_JAXDAE010000013.1"/>
</dbReference>
<protein>
    <submittedName>
        <fullName evidence="2">Uncharacterized protein</fullName>
    </submittedName>
</protein>
<name>A0ABU5ET69_9FLAO</name>
<keyword evidence="3" id="KW-1185">Reference proteome</keyword>
<evidence type="ECO:0000313" key="3">
    <source>
        <dbReference type="Proteomes" id="UP001285855"/>
    </source>
</evidence>
<feature type="chain" id="PRO_5047101858" evidence="1">
    <location>
        <begin position="20"/>
        <end position="128"/>
    </location>
</feature>
<evidence type="ECO:0000256" key="1">
    <source>
        <dbReference type="SAM" id="SignalP"/>
    </source>
</evidence>
<keyword evidence="1" id="KW-0732">Signal</keyword>
<proteinExistence type="predicted"/>
<comment type="caution">
    <text evidence="2">The sequence shown here is derived from an EMBL/GenBank/DDBJ whole genome shotgun (WGS) entry which is preliminary data.</text>
</comment>